<protein>
    <submittedName>
        <fullName evidence="1">Uncharacterized protein</fullName>
    </submittedName>
</protein>
<comment type="caution">
    <text evidence="1">The sequence shown here is derived from an EMBL/GenBank/DDBJ whole genome shotgun (WGS) entry which is preliminary data.</text>
</comment>
<sequence>MDGKPPLILSGGGKGGNPNSAVGTLEQTFQKLPINERNSDFVFGKLLTEDSVSPPTSAPEMENMLGLLKVHIQRGINLAVRDLRSSDPYVVVRMGHQKLKTRVVKKNLNPEWNEVLTLCVNDPNHPIKLAVYDKDVFSLDDKMGDAEIDVSPFVETARMNLEEHPSGTVMKRMQPNRQNYFSEESQIMWENGKVLQRMFLRLRNVECGEVELELEWVDVGSIPRKT</sequence>
<dbReference type="Proteomes" id="UP001057402">
    <property type="component" value="Chromosome 1"/>
</dbReference>
<keyword evidence="2" id="KW-1185">Reference proteome</keyword>
<proteinExistence type="predicted"/>
<accession>A0ACB9SHG2</accession>
<name>A0ACB9SHG2_9MYRT</name>
<evidence type="ECO:0000313" key="2">
    <source>
        <dbReference type="Proteomes" id="UP001057402"/>
    </source>
</evidence>
<reference evidence="2" key="1">
    <citation type="journal article" date="2023" name="Front. Plant Sci.">
        <title>Chromosomal-level genome assembly of Melastoma candidum provides insights into trichome evolution.</title>
        <authorList>
            <person name="Zhong Y."/>
            <person name="Wu W."/>
            <person name="Sun C."/>
            <person name="Zou P."/>
            <person name="Liu Y."/>
            <person name="Dai S."/>
            <person name="Zhou R."/>
        </authorList>
    </citation>
    <scope>NUCLEOTIDE SEQUENCE [LARGE SCALE GENOMIC DNA]</scope>
</reference>
<gene>
    <name evidence="1" type="ORF">MLD38_000056</name>
</gene>
<dbReference type="EMBL" id="CM042880">
    <property type="protein sequence ID" value="KAI4387637.1"/>
    <property type="molecule type" value="Genomic_DNA"/>
</dbReference>
<organism evidence="1 2">
    <name type="scientific">Melastoma candidum</name>
    <dbReference type="NCBI Taxonomy" id="119954"/>
    <lineage>
        <taxon>Eukaryota</taxon>
        <taxon>Viridiplantae</taxon>
        <taxon>Streptophyta</taxon>
        <taxon>Embryophyta</taxon>
        <taxon>Tracheophyta</taxon>
        <taxon>Spermatophyta</taxon>
        <taxon>Magnoliopsida</taxon>
        <taxon>eudicotyledons</taxon>
        <taxon>Gunneridae</taxon>
        <taxon>Pentapetalae</taxon>
        <taxon>rosids</taxon>
        <taxon>malvids</taxon>
        <taxon>Myrtales</taxon>
        <taxon>Melastomataceae</taxon>
        <taxon>Melastomatoideae</taxon>
        <taxon>Melastomateae</taxon>
        <taxon>Melastoma</taxon>
    </lineage>
</organism>
<evidence type="ECO:0000313" key="1">
    <source>
        <dbReference type="EMBL" id="KAI4387637.1"/>
    </source>
</evidence>